<dbReference type="STRING" id="101127.A0A1X2GNB5"/>
<feature type="compositionally biased region" description="Low complexity" evidence="2">
    <location>
        <begin position="344"/>
        <end position="368"/>
    </location>
</feature>
<dbReference type="GO" id="GO:0008270">
    <property type="term" value="F:zinc ion binding"/>
    <property type="evidence" value="ECO:0007669"/>
    <property type="project" value="UniProtKB-KW"/>
</dbReference>
<evidence type="ECO:0000259" key="4">
    <source>
        <dbReference type="PROSITE" id="PS50089"/>
    </source>
</evidence>
<evidence type="ECO:0000256" key="3">
    <source>
        <dbReference type="SAM" id="SignalP"/>
    </source>
</evidence>
<dbReference type="InterPro" id="IPR001841">
    <property type="entry name" value="Znf_RING"/>
</dbReference>
<dbReference type="GO" id="GO:0061630">
    <property type="term" value="F:ubiquitin protein ligase activity"/>
    <property type="evidence" value="ECO:0007669"/>
    <property type="project" value="TreeGrafter"/>
</dbReference>
<dbReference type="SUPFAM" id="SSF57850">
    <property type="entry name" value="RING/U-box"/>
    <property type="match status" value="1"/>
</dbReference>
<dbReference type="InterPro" id="IPR051826">
    <property type="entry name" value="E3_ubiquitin-ligase_domain"/>
</dbReference>
<keyword evidence="3" id="KW-0732">Signal</keyword>
<evidence type="ECO:0000256" key="1">
    <source>
        <dbReference type="PROSITE-ProRule" id="PRU00175"/>
    </source>
</evidence>
<dbReference type="PANTHER" id="PTHR22765">
    <property type="entry name" value="RING FINGER AND PROTEASE ASSOCIATED DOMAIN-CONTAINING"/>
    <property type="match status" value="1"/>
</dbReference>
<keyword evidence="6" id="KW-1185">Reference proteome</keyword>
<dbReference type="SMART" id="SM00184">
    <property type="entry name" value="RING"/>
    <property type="match status" value="1"/>
</dbReference>
<feature type="region of interest" description="Disordered" evidence="2">
    <location>
        <begin position="227"/>
        <end position="271"/>
    </location>
</feature>
<keyword evidence="1" id="KW-0862">Zinc</keyword>
<dbReference type="GO" id="GO:0006511">
    <property type="term" value="P:ubiquitin-dependent protein catabolic process"/>
    <property type="evidence" value="ECO:0007669"/>
    <property type="project" value="TreeGrafter"/>
</dbReference>
<reference evidence="5 6" key="1">
    <citation type="submission" date="2016-07" db="EMBL/GenBank/DDBJ databases">
        <title>Pervasive Adenine N6-methylation of Active Genes in Fungi.</title>
        <authorList>
            <consortium name="DOE Joint Genome Institute"/>
            <person name="Mondo S.J."/>
            <person name="Dannebaum R.O."/>
            <person name="Kuo R.C."/>
            <person name="Labutti K."/>
            <person name="Haridas S."/>
            <person name="Kuo A."/>
            <person name="Salamov A."/>
            <person name="Ahrendt S.R."/>
            <person name="Lipzen A."/>
            <person name="Sullivan W."/>
            <person name="Andreopoulos W.B."/>
            <person name="Clum A."/>
            <person name="Lindquist E."/>
            <person name="Daum C."/>
            <person name="Ramamoorthy G.K."/>
            <person name="Gryganskyi A."/>
            <person name="Culley D."/>
            <person name="Magnuson J.K."/>
            <person name="James T.Y."/>
            <person name="O'Malley M.A."/>
            <person name="Stajich J.E."/>
            <person name="Spatafora J.W."/>
            <person name="Visel A."/>
            <person name="Grigoriev I.V."/>
        </authorList>
    </citation>
    <scope>NUCLEOTIDE SEQUENCE [LARGE SCALE GENOMIC DNA]</scope>
    <source>
        <strain evidence="5 6">NRRL 3301</strain>
    </source>
</reference>
<dbReference type="GO" id="GO:0005737">
    <property type="term" value="C:cytoplasm"/>
    <property type="evidence" value="ECO:0007669"/>
    <property type="project" value="TreeGrafter"/>
</dbReference>
<dbReference type="OrthoDB" id="8062037at2759"/>
<proteinExistence type="predicted"/>
<dbReference type="Pfam" id="PF13639">
    <property type="entry name" value="zf-RING_2"/>
    <property type="match status" value="1"/>
</dbReference>
<protein>
    <recommendedName>
        <fullName evidence="4">RING-type domain-containing protein</fullName>
    </recommendedName>
</protein>
<dbReference type="PROSITE" id="PS50089">
    <property type="entry name" value="ZF_RING_2"/>
    <property type="match status" value="1"/>
</dbReference>
<dbReference type="Proteomes" id="UP000242146">
    <property type="component" value="Unassembled WGS sequence"/>
</dbReference>
<dbReference type="AlphaFoldDB" id="A0A1X2GNB5"/>
<organism evidence="5 6">
    <name type="scientific">Hesseltinella vesiculosa</name>
    <dbReference type="NCBI Taxonomy" id="101127"/>
    <lineage>
        <taxon>Eukaryota</taxon>
        <taxon>Fungi</taxon>
        <taxon>Fungi incertae sedis</taxon>
        <taxon>Mucoromycota</taxon>
        <taxon>Mucoromycotina</taxon>
        <taxon>Mucoromycetes</taxon>
        <taxon>Mucorales</taxon>
        <taxon>Cunninghamellaceae</taxon>
        <taxon>Hesseltinella</taxon>
    </lineage>
</organism>
<dbReference type="InterPro" id="IPR013083">
    <property type="entry name" value="Znf_RING/FYVE/PHD"/>
</dbReference>
<evidence type="ECO:0000313" key="5">
    <source>
        <dbReference type="EMBL" id="ORX56903.1"/>
    </source>
</evidence>
<dbReference type="CDD" id="cd16454">
    <property type="entry name" value="RING-H2_PA-TM-RING"/>
    <property type="match status" value="1"/>
</dbReference>
<dbReference type="EMBL" id="MCGT01000009">
    <property type="protein sequence ID" value="ORX56903.1"/>
    <property type="molecule type" value="Genomic_DNA"/>
</dbReference>
<accession>A0A1X2GNB5</accession>
<evidence type="ECO:0000256" key="2">
    <source>
        <dbReference type="SAM" id="MobiDB-lite"/>
    </source>
</evidence>
<feature type="domain" description="RING-type" evidence="4">
    <location>
        <begin position="169"/>
        <end position="211"/>
    </location>
</feature>
<evidence type="ECO:0000313" key="6">
    <source>
        <dbReference type="Proteomes" id="UP000242146"/>
    </source>
</evidence>
<feature type="compositionally biased region" description="Basic and acidic residues" evidence="2">
    <location>
        <begin position="227"/>
        <end position="237"/>
    </location>
</feature>
<dbReference type="Gene3D" id="3.30.40.10">
    <property type="entry name" value="Zinc/RING finger domain, C3HC4 (zinc finger)"/>
    <property type="match status" value="1"/>
</dbReference>
<keyword evidence="1" id="KW-0863">Zinc-finger</keyword>
<dbReference type="Gene3D" id="3.50.30.30">
    <property type="match status" value="1"/>
</dbReference>
<sequence>MGLFLFLCLLILLQSSAIQAALFTSTNTYISTSFITLYTNTSNIDIPAANGTNTQKNDRNIIQCNNVTPPESGLEGILYDRGTSCQLNTTDIIPPLLTDQPKIALVQAGGECNLTEKAWFSALDGAQAVVAYGAFDQGVYTDTLATDQPTASLASLHHSIASGQQEDACVICLDDFTQGDTVRKLPCGHEYHCECIDPWLTIKSASCPLCKHDCAIHVVVDDQDPLERPEPAVDRPRRMTNQSGFSLSLRRRMDQGMSAPRRAPSSTVSSFGPTFSIEEAEAFSQSWMARSLPRNMRRQIRQAIQEAHLAQQQQEEPAMQLPARMMQSPTDASPDPALPHGNHTSIPIDPPSTSSRRFFPSLPRQWRS</sequence>
<gene>
    <name evidence="5" type="ORF">DM01DRAFT_1238084</name>
</gene>
<feature type="chain" id="PRO_5013163069" description="RING-type domain-containing protein" evidence="3">
    <location>
        <begin position="21"/>
        <end position="368"/>
    </location>
</feature>
<name>A0A1X2GNB5_9FUNG</name>
<feature type="signal peptide" evidence="3">
    <location>
        <begin position="1"/>
        <end position="20"/>
    </location>
</feature>
<dbReference type="PANTHER" id="PTHR22765:SF434">
    <property type="entry name" value="GB|AAD18119.1-RELATED"/>
    <property type="match status" value="1"/>
</dbReference>
<feature type="region of interest" description="Disordered" evidence="2">
    <location>
        <begin position="322"/>
        <end position="368"/>
    </location>
</feature>
<comment type="caution">
    <text evidence="5">The sequence shown here is derived from an EMBL/GenBank/DDBJ whole genome shotgun (WGS) entry which is preliminary data.</text>
</comment>
<keyword evidence="1" id="KW-0479">Metal-binding</keyword>